<evidence type="ECO:0000313" key="3">
    <source>
        <dbReference type="EMBL" id="KAK2630886.1"/>
    </source>
</evidence>
<name>A0AAV9FW27_ELECO</name>
<evidence type="ECO:0000256" key="1">
    <source>
        <dbReference type="SAM" id="MobiDB-lite"/>
    </source>
</evidence>
<dbReference type="Pfam" id="PF03732">
    <property type="entry name" value="Retrotrans_gag"/>
    <property type="match status" value="1"/>
</dbReference>
<dbReference type="PANTHER" id="PTHR33240">
    <property type="entry name" value="OS08G0508500 PROTEIN"/>
    <property type="match status" value="1"/>
</dbReference>
<dbReference type="AlphaFoldDB" id="A0AAV9FW27"/>
<feature type="domain" description="Retrotransposon gag" evidence="2">
    <location>
        <begin position="5"/>
        <end position="95"/>
    </location>
</feature>
<comment type="caution">
    <text evidence="3">The sequence shown here is derived from an EMBL/GenBank/DDBJ whole genome shotgun (WGS) entry which is preliminary data.</text>
</comment>
<dbReference type="CDD" id="cd00303">
    <property type="entry name" value="retropepsin_like"/>
    <property type="match status" value="1"/>
</dbReference>
<proteinExistence type="predicted"/>
<dbReference type="PANTHER" id="PTHR33240:SF15">
    <property type="entry name" value="GAG-PRO-LIKE PROTEIN"/>
    <property type="match status" value="1"/>
</dbReference>
<feature type="compositionally biased region" description="Basic and acidic residues" evidence="1">
    <location>
        <begin position="304"/>
        <end position="314"/>
    </location>
</feature>
<dbReference type="Proteomes" id="UP001301735">
    <property type="component" value="Unassembled WGS sequence"/>
</dbReference>
<accession>A0AAV9FW27</accession>
<keyword evidence="4" id="KW-1185">Reference proteome</keyword>
<gene>
    <name evidence="3" type="ORF">QOZ80_UnG0720520</name>
</gene>
<reference evidence="3 4" key="1">
    <citation type="submission" date="2023-05" db="EMBL/GenBank/DDBJ databases">
        <title>WGS assembly of Eleusine coracana.</title>
        <authorList>
            <person name="Jenkins J."/>
            <person name="Schmutz J."/>
            <person name="Lux T."/>
            <person name="Plott C."/>
            <person name="Mayer K."/>
            <person name="Qi P."/>
            <person name="Devos K."/>
        </authorList>
    </citation>
    <scope>NUCLEOTIDE SEQUENCE [LARGE SCALE GENOMIC DNA]</scope>
    <source>
        <tissue evidence="3">Leaves</tissue>
    </source>
</reference>
<organism evidence="3 4">
    <name type="scientific">Eleusine coracana subsp. coracana</name>
    <dbReference type="NCBI Taxonomy" id="191504"/>
    <lineage>
        <taxon>Eukaryota</taxon>
        <taxon>Viridiplantae</taxon>
        <taxon>Streptophyta</taxon>
        <taxon>Embryophyta</taxon>
        <taxon>Tracheophyta</taxon>
        <taxon>Spermatophyta</taxon>
        <taxon>Magnoliopsida</taxon>
        <taxon>Liliopsida</taxon>
        <taxon>Poales</taxon>
        <taxon>Poaceae</taxon>
        <taxon>PACMAD clade</taxon>
        <taxon>Chloridoideae</taxon>
        <taxon>Cynodonteae</taxon>
        <taxon>Eleusininae</taxon>
        <taxon>Eleusine</taxon>
    </lineage>
</organism>
<evidence type="ECO:0000259" key="2">
    <source>
        <dbReference type="Pfam" id="PF03732"/>
    </source>
</evidence>
<protein>
    <recommendedName>
        <fullName evidence="2">Retrotransposon gag domain-containing protein</fullName>
    </recommendedName>
</protein>
<dbReference type="InterPro" id="IPR005162">
    <property type="entry name" value="Retrotrans_gag_dom"/>
</dbReference>
<sequence length="365" mass="40933">MANYLHVCLAPAARTCLTNLRDSSISSWAELCRQFTANFQAIFDKPGNHWELARIKQRDWEPLREYIQHFCRVKNTIPNISDAQVVTAFQGGLRDDDLIKKIGRLDAAGDHPWIPKGSRKDADKVNEYEDKEEFQNPEHEVNYIYGRSTADLKRKQKILYREVDSVSPAVDGGSSLDILFMKTFKELSIPLTHLKPSRSPFHGVIPGIQTVPLGQITLPVTFGTRENYKTERITFEVADLDSTYHAIIGRPAIAKFMAIPHYLYMMMKLPVPNGVILLCTDVQTSYDYNNRSCELTKKEGGGIRARRAEGRDCKGGGGHAPLPPPPPNKTLKATVQAEAMESKKIHLDNNDVSKTTNVGVNLGDK</sequence>
<evidence type="ECO:0000313" key="4">
    <source>
        <dbReference type="Proteomes" id="UP001301735"/>
    </source>
</evidence>
<dbReference type="EMBL" id="MU847442">
    <property type="protein sequence ID" value="KAK2630886.1"/>
    <property type="molecule type" value="Genomic_DNA"/>
</dbReference>
<feature type="region of interest" description="Disordered" evidence="1">
    <location>
        <begin position="304"/>
        <end position="329"/>
    </location>
</feature>